<feature type="chain" id="PRO_5002738041" evidence="5">
    <location>
        <begin position="23"/>
        <end position="371"/>
    </location>
</feature>
<dbReference type="Gene3D" id="3.40.190.10">
    <property type="entry name" value="Periplasmic binding protein-like II"/>
    <property type="match status" value="2"/>
</dbReference>
<name>A9GD95_SORC5</name>
<dbReference type="PANTHER" id="PTHR30222:SF17">
    <property type="entry name" value="SPERMIDINE_PUTRESCINE-BINDING PERIPLASMIC PROTEIN"/>
    <property type="match status" value="1"/>
</dbReference>
<dbReference type="KEGG" id="scl:sce9153"/>
<evidence type="ECO:0000256" key="3">
    <source>
        <dbReference type="ARBA" id="ARBA00022729"/>
    </source>
</evidence>
<dbReference type="SUPFAM" id="SSF53850">
    <property type="entry name" value="Periplasmic binding protein-like II"/>
    <property type="match status" value="1"/>
</dbReference>
<keyword evidence="3 5" id="KW-0732">Signal</keyword>
<dbReference type="eggNOG" id="COG0687">
    <property type="taxonomic scope" value="Bacteria"/>
</dbReference>
<organism evidence="6 7">
    <name type="scientific">Sorangium cellulosum (strain So ce56)</name>
    <name type="common">Polyangium cellulosum (strain So ce56)</name>
    <dbReference type="NCBI Taxonomy" id="448385"/>
    <lineage>
        <taxon>Bacteria</taxon>
        <taxon>Pseudomonadati</taxon>
        <taxon>Myxococcota</taxon>
        <taxon>Polyangia</taxon>
        <taxon>Polyangiales</taxon>
        <taxon>Polyangiaceae</taxon>
        <taxon>Sorangium</taxon>
    </lineage>
</organism>
<dbReference type="Pfam" id="PF13416">
    <property type="entry name" value="SBP_bac_8"/>
    <property type="match status" value="1"/>
</dbReference>
<evidence type="ECO:0000256" key="4">
    <source>
        <dbReference type="ARBA" id="ARBA00022764"/>
    </source>
</evidence>
<evidence type="ECO:0000313" key="7">
    <source>
        <dbReference type="Proteomes" id="UP000002139"/>
    </source>
</evidence>
<dbReference type="CDD" id="cd13590">
    <property type="entry name" value="PBP2_PotD_PotF_like"/>
    <property type="match status" value="1"/>
</dbReference>
<comment type="subcellular location">
    <subcellularLocation>
        <location evidence="1">Periplasm</location>
    </subcellularLocation>
</comment>
<feature type="signal peptide" evidence="5">
    <location>
        <begin position="1"/>
        <end position="22"/>
    </location>
</feature>
<dbReference type="HOGENOM" id="CLU_026974_1_3_7"/>
<dbReference type="BioCyc" id="SCEL448385:SCE_RS46850-MONOMER"/>
<dbReference type="PROSITE" id="PS51257">
    <property type="entry name" value="PROKAR_LIPOPROTEIN"/>
    <property type="match status" value="1"/>
</dbReference>
<dbReference type="PIRSF" id="PIRSF019574">
    <property type="entry name" value="Periplasmic_polyamine_BP"/>
    <property type="match status" value="1"/>
</dbReference>
<sequence>MKTQRRPLMVLAILLGVLSVAACGKDKAPSEARAESGTKEAPAQPSELSVLIFPNYLDDKSIKDFETQNNARLRLTIYDSTEEMESKLAYAGADAQYDVVVMAAHASGRLARRGLIRPLDHAQLPNLKNLESRFSGPNFDEGNKYSIPYQWGTVAIIYNKKKIPNMDPTWGVLFDAQKTPGTFVLIDEMRDMVGAALKYKGFSSNTSKPEEIREAGRILKEAKSNPKCLGFKGGIGATQDVKGGSVDMAVVWNGDAQKVVWEDKDRLALVIPKEGSVIWVDVMTVPTKSPHPELAHKFINYMLTPDGGAQLSMMTKYATPNSAAQAKLPVEDRTNQLIYPTGDLATRLEAHRDLGESAKLYDEVWAAVKSN</sequence>
<keyword evidence="4" id="KW-0574">Periplasm</keyword>
<accession>A9GD95</accession>
<proteinExistence type="predicted"/>
<protein>
    <submittedName>
        <fullName evidence="6">Spermidine/putrescine transport system substrate-binding protein</fullName>
    </submittedName>
</protein>
<dbReference type="InterPro" id="IPR006059">
    <property type="entry name" value="SBP"/>
</dbReference>
<dbReference type="STRING" id="448385.sce9153"/>
<evidence type="ECO:0000313" key="6">
    <source>
        <dbReference type="EMBL" id="CAN99326.1"/>
    </source>
</evidence>
<dbReference type="AlphaFoldDB" id="A9GD95"/>
<evidence type="ECO:0000256" key="5">
    <source>
        <dbReference type="SAM" id="SignalP"/>
    </source>
</evidence>
<evidence type="ECO:0000256" key="1">
    <source>
        <dbReference type="ARBA" id="ARBA00004418"/>
    </source>
</evidence>
<keyword evidence="7" id="KW-1185">Reference proteome</keyword>
<dbReference type="Proteomes" id="UP000002139">
    <property type="component" value="Chromosome"/>
</dbReference>
<keyword evidence="2" id="KW-0813">Transport</keyword>
<dbReference type="PRINTS" id="PR00909">
    <property type="entry name" value="SPERMDNBNDNG"/>
</dbReference>
<dbReference type="GO" id="GO:0019808">
    <property type="term" value="F:polyamine binding"/>
    <property type="evidence" value="ECO:0007669"/>
    <property type="project" value="InterPro"/>
</dbReference>
<dbReference type="GO" id="GO:0042597">
    <property type="term" value="C:periplasmic space"/>
    <property type="evidence" value="ECO:0007669"/>
    <property type="project" value="UniProtKB-SubCell"/>
</dbReference>
<dbReference type="EMBL" id="AM746676">
    <property type="protein sequence ID" value="CAN99326.1"/>
    <property type="molecule type" value="Genomic_DNA"/>
</dbReference>
<reference evidence="6 7" key="1">
    <citation type="journal article" date="2007" name="Nat. Biotechnol.">
        <title>Complete genome sequence of the myxobacterium Sorangium cellulosum.</title>
        <authorList>
            <person name="Schneiker S."/>
            <person name="Perlova O."/>
            <person name="Kaiser O."/>
            <person name="Gerth K."/>
            <person name="Alici A."/>
            <person name="Altmeyer M.O."/>
            <person name="Bartels D."/>
            <person name="Bekel T."/>
            <person name="Beyer S."/>
            <person name="Bode E."/>
            <person name="Bode H.B."/>
            <person name="Bolten C.J."/>
            <person name="Choudhuri J.V."/>
            <person name="Doss S."/>
            <person name="Elnakady Y.A."/>
            <person name="Frank B."/>
            <person name="Gaigalat L."/>
            <person name="Goesmann A."/>
            <person name="Groeger C."/>
            <person name="Gross F."/>
            <person name="Jelsbak L."/>
            <person name="Jelsbak L."/>
            <person name="Kalinowski J."/>
            <person name="Kegler C."/>
            <person name="Knauber T."/>
            <person name="Konietzny S."/>
            <person name="Kopp M."/>
            <person name="Krause L."/>
            <person name="Krug D."/>
            <person name="Linke B."/>
            <person name="Mahmud T."/>
            <person name="Martinez-Arias R."/>
            <person name="McHardy A.C."/>
            <person name="Merai M."/>
            <person name="Meyer F."/>
            <person name="Mormann S."/>
            <person name="Munoz-Dorado J."/>
            <person name="Perez J."/>
            <person name="Pradella S."/>
            <person name="Rachid S."/>
            <person name="Raddatz G."/>
            <person name="Rosenau F."/>
            <person name="Rueckert C."/>
            <person name="Sasse F."/>
            <person name="Scharfe M."/>
            <person name="Schuster S.C."/>
            <person name="Suen G."/>
            <person name="Treuner-Lange A."/>
            <person name="Velicer G.J."/>
            <person name="Vorholter F.-J."/>
            <person name="Weissman K.J."/>
            <person name="Welch R.D."/>
            <person name="Wenzel S.C."/>
            <person name="Whitworth D.E."/>
            <person name="Wilhelm S."/>
            <person name="Wittmann C."/>
            <person name="Bloecker H."/>
            <person name="Puehler A."/>
            <person name="Mueller R."/>
        </authorList>
    </citation>
    <scope>NUCLEOTIDE SEQUENCE [LARGE SCALE GENOMIC DNA]</scope>
    <source>
        <strain evidence="7">So ce56</strain>
    </source>
</reference>
<evidence type="ECO:0000256" key="2">
    <source>
        <dbReference type="ARBA" id="ARBA00022448"/>
    </source>
</evidence>
<gene>
    <name evidence="6" type="ordered locus">sce9153</name>
</gene>
<dbReference type="InterPro" id="IPR001188">
    <property type="entry name" value="Sperm_putr-bd"/>
</dbReference>
<dbReference type="PANTHER" id="PTHR30222">
    <property type="entry name" value="SPERMIDINE/PUTRESCINE-BINDING PERIPLASMIC PROTEIN"/>
    <property type="match status" value="1"/>
</dbReference>
<dbReference type="GO" id="GO:0015846">
    <property type="term" value="P:polyamine transport"/>
    <property type="evidence" value="ECO:0007669"/>
    <property type="project" value="InterPro"/>
</dbReference>